<keyword evidence="1" id="KW-0472">Membrane</keyword>
<organism evidence="2 3">
    <name type="scientific">Meloidogyne enterolobii</name>
    <name type="common">Root-knot nematode worm</name>
    <name type="synonym">Meloidogyne mayaguensis</name>
    <dbReference type="NCBI Taxonomy" id="390850"/>
    <lineage>
        <taxon>Eukaryota</taxon>
        <taxon>Metazoa</taxon>
        <taxon>Ecdysozoa</taxon>
        <taxon>Nematoda</taxon>
        <taxon>Chromadorea</taxon>
        <taxon>Rhabditida</taxon>
        <taxon>Tylenchina</taxon>
        <taxon>Tylenchomorpha</taxon>
        <taxon>Tylenchoidea</taxon>
        <taxon>Meloidogynidae</taxon>
        <taxon>Meloidogyninae</taxon>
        <taxon>Meloidogyne</taxon>
    </lineage>
</organism>
<feature type="transmembrane region" description="Helical" evidence="1">
    <location>
        <begin position="214"/>
        <end position="237"/>
    </location>
</feature>
<dbReference type="Proteomes" id="UP000580250">
    <property type="component" value="Unassembled WGS sequence"/>
</dbReference>
<dbReference type="SUPFAM" id="SSF81321">
    <property type="entry name" value="Family A G protein-coupled receptor-like"/>
    <property type="match status" value="1"/>
</dbReference>
<name>A0A6V7V1P7_MELEN</name>
<feature type="transmembrane region" description="Helical" evidence="1">
    <location>
        <begin position="91"/>
        <end position="115"/>
    </location>
</feature>
<dbReference type="Gene3D" id="1.20.1070.10">
    <property type="entry name" value="Rhodopsin 7-helix transmembrane proteins"/>
    <property type="match status" value="1"/>
</dbReference>
<keyword evidence="1" id="KW-0812">Transmembrane</keyword>
<feature type="transmembrane region" description="Helical" evidence="1">
    <location>
        <begin position="51"/>
        <end position="71"/>
    </location>
</feature>
<evidence type="ECO:0000256" key="1">
    <source>
        <dbReference type="SAM" id="Phobius"/>
    </source>
</evidence>
<feature type="transmembrane region" description="Helical" evidence="1">
    <location>
        <begin position="12"/>
        <end position="30"/>
    </location>
</feature>
<gene>
    <name evidence="2" type="ORF">MENT_LOCUS19627</name>
</gene>
<feature type="transmembrane region" description="Helical" evidence="1">
    <location>
        <begin position="171"/>
        <end position="193"/>
    </location>
</feature>
<dbReference type="AlphaFoldDB" id="A0A6V7V1P7"/>
<evidence type="ECO:0000313" key="2">
    <source>
        <dbReference type="EMBL" id="CAD2168275.1"/>
    </source>
</evidence>
<evidence type="ECO:0000313" key="3">
    <source>
        <dbReference type="Proteomes" id="UP000580250"/>
    </source>
</evidence>
<comment type="caution">
    <text evidence="2">The sequence shown here is derived from an EMBL/GenBank/DDBJ whole genome shotgun (WGS) entry which is preliminary data.</text>
</comment>
<reference evidence="2 3" key="1">
    <citation type="submission" date="2020-08" db="EMBL/GenBank/DDBJ databases">
        <authorList>
            <person name="Koutsovoulos G."/>
            <person name="Danchin GJ E."/>
        </authorList>
    </citation>
    <scope>NUCLEOTIDE SEQUENCE [LARGE SCALE GENOMIC DNA]</scope>
</reference>
<feature type="transmembrane region" description="Helical" evidence="1">
    <location>
        <begin position="127"/>
        <end position="151"/>
    </location>
</feature>
<accession>A0A6V7V1P7</accession>
<keyword evidence="1" id="KW-1133">Transmembrane helix</keyword>
<protein>
    <submittedName>
        <fullName evidence="2">Uncharacterized protein</fullName>
    </submittedName>
</protein>
<sequence length="329" mass="38281">MAISKFAQSITGYLGAIPRFLLVAYMLITIRPLYKFSMERTAITIIFSKSFITVVYMIAHCFISIWIWTNISSSMTIATVFNYLSIWYQITYYGAFFHMAVLAFNRFHAVFFVFSYQRIWNKKSIKYIILGLFFAAAFYVFIKNILFVSGLTSGIFRFAYSKQEFFITGDFPIVFPFFSSVFMYSAIIIKFCYEYKTRSSIATQVDNANVVKDRVMILVVCLASTVICPLAIMWNYIWNIFYAYCEASSEEQTISYIIVYSLDNANFALAHCIEDMCLLIISKDFRKLVKNQFVRNTQTQAVATTVYVSQVSQHQRNQQFNIQRNNLVN</sequence>
<dbReference type="EMBL" id="CAJEWN010000138">
    <property type="protein sequence ID" value="CAD2168275.1"/>
    <property type="molecule type" value="Genomic_DNA"/>
</dbReference>
<dbReference type="OrthoDB" id="5903527at2759"/>
<proteinExistence type="predicted"/>